<reference evidence="2 3" key="1">
    <citation type="submission" date="2020-04" db="EMBL/GenBank/DDBJ databases">
        <title>Knoellia sp. isolate from air conditioner.</title>
        <authorList>
            <person name="Chea S."/>
            <person name="Kim D.-U."/>
        </authorList>
    </citation>
    <scope>NUCLEOTIDE SEQUENCE [LARGE SCALE GENOMIC DNA]</scope>
    <source>
        <strain evidence="2 3">DB2414S</strain>
    </source>
</reference>
<dbReference type="Proteomes" id="UP000588586">
    <property type="component" value="Unassembled WGS sequence"/>
</dbReference>
<dbReference type="AlphaFoldDB" id="A0A849HJI2"/>
<dbReference type="EMBL" id="JABEPQ010000003">
    <property type="protein sequence ID" value="NNM47329.1"/>
    <property type="molecule type" value="Genomic_DNA"/>
</dbReference>
<dbReference type="PROSITE" id="PS51257">
    <property type="entry name" value="PROKAR_LIPOPROTEIN"/>
    <property type="match status" value="1"/>
</dbReference>
<gene>
    <name evidence="2" type="ORF">HJG52_15135</name>
</gene>
<dbReference type="RefSeq" id="WP_171244439.1">
    <property type="nucleotide sequence ID" value="NZ_JABEPQ010000003.1"/>
</dbReference>
<evidence type="ECO:0000313" key="3">
    <source>
        <dbReference type="Proteomes" id="UP000588586"/>
    </source>
</evidence>
<sequence>MRGVPVGVGFALVALALAGCGGGAQTMEAADGTQVFVGRSESDGADALLEGPLAVLDGCLGAGEQVVVWPHGTTVVDDDP</sequence>
<feature type="chain" id="PRO_5032716369" evidence="1">
    <location>
        <begin position="30"/>
        <end position="80"/>
    </location>
</feature>
<organism evidence="2 3">
    <name type="scientific">Knoellia koreensis</name>
    <dbReference type="NCBI Taxonomy" id="2730921"/>
    <lineage>
        <taxon>Bacteria</taxon>
        <taxon>Bacillati</taxon>
        <taxon>Actinomycetota</taxon>
        <taxon>Actinomycetes</taxon>
        <taxon>Micrococcales</taxon>
        <taxon>Intrasporangiaceae</taxon>
        <taxon>Knoellia</taxon>
    </lineage>
</organism>
<accession>A0A849HJI2</accession>
<name>A0A849HJI2_9MICO</name>
<protein>
    <submittedName>
        <fullName evidence="2">Uncharacterized protein</fullName>
    </submittedName>
</protein>
<comment type="caution">
    <text evidence="2">The sequence shown here is derived from an EMBL/GenBank/DDBJ whole genome shotgun (WGS) entry which is preliminary data.</text>
</comment>
<feature type="signal peptide" evidence="1">
    <location>
        <begin position="1"/>
        <end position="29"/>
    </location>
</feature>
<evidence type="ECO:0000256" key="1">
    <source>
        <dbReference type="SAM" id="SignalP"/>
    </source>
</evidence>
<proteinExistence type="predicted"/>
<keyword evidence="1" id="KW-0732">Signal</keyword>
<keyword evidence="3" id="KW-1185">Reference proteome</keyword>
<evidence type="ECO:0000313" key="2">
    <source>
        <dbReference type="EMBL" id="NNM47329.1"/>
    </source>
</evidence>